<gene>
    <name evidence="1" type="ORF">CTTA_4454</name>
</gene>
<name>A0A5A7MKN0_COMTE</name>
<sequence>MSNLKHLTPEQLAKYSAEVTALQHGLLRLILDSDVKDSGVAMDALLQALLAVGLSSNRLPELRMAFVLHSKGAPATDAGVWLHKH</sequence>
<dbReference type="EMBL" id="BKBW01000013">
    <property type="protein sequence ID" value="GEQ77449.1"/>
    <property type="molecule type" value="Genomic_DNA"/>
</dbReference>
<proteinExistence type="predicted"/>
<protein>
    <submittedName>
        <fullName evidence="1">Uncharacterized protein</fullName>
    </submittedName>
</protein>
<dbReference type="RefSeq" id="WP_149356863.1">
    <property type="nucleotide sequence ID" value="NZ_BKBW01000013.1"/>
</dbReference>
<organism evidence="1 2">
    <name type="scientific">Comamonas testosteroni</name>
    <name type="common">Pseudomonas testosteroni</name>
    <dbReference type="NCBI Taxonomy" id="285"/>
    <lineage>
        <taxon>Bacteria</taxon>
        <taxon>Pseudomonadati</taxon>
        <taxon>Pseudomonadota</taxon>
        <taxon>Betaproteobacteria</taxon>
        <taxon>Burkholderiales</taxon>
        <taxon>Comamonadaceae</taxon>
        <taxon>Comamonas</taxon>
    </lineage>
</organism>
<evidence type="ECO:0000313" key="2">
    <source>
        <dbReference type="Proteomes" id="UP000323105"/>
    </source>
</evidence>
<dbReference type="AlphaFoldDB" id="A0A5A7MKN0"/>
<dbReference type="Proteomes" id="UP000323105">
    <property type="component" value="Unassembled WGS sequence"/>
</dbReference>
<accession>A0A5A7MKN0</accession>
<reference evidence="1 2" key="1">
    <citation type="journal article" date="2019" name="Microbiol. Resour. Announc.">
        <title>Draft Genome Sequence of Comamonas testosteroni TA441, a Bacterium That Has a Cryptic Phenol Degradation Gene Cluster.</title>
        <authorList>
            <person name="Arai H."/>
            <person name="Ishii M."/>
        </authorList>
    </citation>
    <scope>NUCLEOTIDE SEQUENCE [LARGE SCALE GENOMIC DNA]</scope>
    <source>
        <strain evidence="1 2">TA441</strain>
    </source>
</reference>
<evidence type="ECO:0000313" key="1">
    <source>
        <dbReference type="EMBL" id="GEQ77449.1"/>
    </source>
</evidence>
<comment type="caution">
    <text evidence="1">The sequence shown here is derived from an EMBL/GenBank/DDBJ whole genome shotgun (WGS) entry which is preliminary data.</text>
</comment>